<feature type="transmembrane region" description="Helical" evidence="2">
    <location>
        <begin position="83"/>
        <end position="101"/>
    </location>
</feature>
<dbReference type="OrthoDB" id="5348698at2"/>
<dbReference type="EMBL" id="NXIE01000001">
    <property type="protein sequence ID" value="RXK14511.1"/>
    <property type="molecule type" value="Genomic_DNA"/>
</dbReference>
<keyword evidence="2" id="KW-0472">Membrane</keyword>
<dbReference type="Pfam" id="PF04773">
    <property type="entry name" value="FecR"/>
    <property type="match status" value="1"/>
</dbReference>
<accession>A0A4Q1B2B8</accession>
<dbReference type="PANTHER" id="PTHR30273">
    <property type="entry name" value="PERIPLASMIC SIGNAL SENSOR AND SIGMA FACTOR ACTIVATOR FECR-RELATED"/>
    <property type="match status" value="1"/>
</dbReference>
<dbReference type="Gene3D" id="3.55.50.30">
    <property type="match status" value="1"/>
</dbReference>
<keyword evidence="6" id="KW-1185">Reference proteome</keyword>
<organism evidence="5 6">
    <name type="scientific">Halarcobacter mediterraneus</name>
    <dbReference type="NCBI Taxonomy" id="2023153"/>
    <lineage>
        <taxon>Bacteria</taxon>
        <taxon>Pseudomonadati</taxon>
        <taxon>Campylobacterota</taxon>
        <taxon>Epsilonproteobacteria</taxon>
        <taxon>Campylobacterales</taxon>
        <taxon>Arcobacteraceae</taxon>
        <taxon>Halarcobacter</taxon>
    </lineage>
</organism>
<dbReference type="AlphaFoldDB" id="A0A4Q1B2B8"/>
<keyword evidence="2" id="KW-1133">Transmembrane helix</keyword>
<keyword evidence="2" id="KW-0812">Transmembrane</keyword>
<feature type="domain" description="Protein FecR C-terminal" evidence="4">
    <location>
        <begin position="256"/>
        <end position="322"/>
    </location>
</feature>
<feature type="domain" description="FecR protein" evidence="3">
    <location>
        <begin position="113"/>
        <end position="205"/>
    </location>
</feature>
<name>A0A4Q1B2B8_9BACT</name>
<evidence type="ECO:0000259" key="4">
    <source>
        <dbReference type="Pfam" id="PF16344"/>
    </source>
</evidence>
<keyword evidence="1" id="KW-0175">Coiled coil</keyword>
<feature type="coiled-coil region" evidence="1">
    <location>
        <begin position="54"/>
        <end position="81"/>
    </location>
</feature>
<protein>
    <submittedName>
        <fullName evidence="5">Siderophore-interacting protein</fullName>
    </submittedName>
</protein>
<evidence type="ECO:0000313" key="6">
    <source>
        <dbReference type="Proteomes" id="UP000289718"/>
    </source>
</evidence>
<evidence type="ECO:0000259" key="3">
    <source>
        <dbReference type="Pfam" id="PF04773"/>
    </source>
</evidence>
<dbReference type="InterPro" id="IPR032508">
    <property type="entry name" value="FecR_C"/>
</dbReference>
<dbReference type="InterPro" id="IPR006860">
    <property type="entry name" value="FecR"/>
</dbReference>
<evidence type="ECO:0000256" key="2">
    <source>
        <dbReference type="SAM" id="Phobius"/>
    </source>
</evidence>
<dbReference type="InterPro" id="IPR012373">
    <property type="entry name" value="Ferrdict_sens_TM"/>
</dbReference>
<reference evidence="5 6" key="1">
    <citation type="submission" date="2017-09" db="EMBL/GenBank/DDBJ databases">
        <title>Genomics of the genus Arcobacter.</title>
        <authorList>
            <person name="Perez-Cataluna A."/>
            <person name="Figueras M.J."/>
            <person name="Salas-Masso N."/>
        </authorList>
    </citation>
    <scope>NUCLEOTIDE SEQUENCE [LARGE SCALE GENOMIC DNA]</scope>
    <source>
        <strain evidence="5 6">F156-34</strain>
    </source>
</reference>
<evidence type="ECO:0000313" key="5">
    <source>
        <dbReference type="EMBL" id="RXK14511.1"/>
    </source>
</evidence>
<dbReference type="RefSeq" id="WP_129060651.1">
    <property type="nucleotide sequence ID" value="NZ_NXIE01000001.1"/>
</dbReference>
<evidence type="ECO:0000256" key="1">
    <source>
        <dbReference type="SAM" id="Coils"/>
    </source>
</evidence>
<dbReference type="PANTHER" id="PTHR30273:SF2">
    <property type="entry name" value="PROTEIN FECR"/>
    <property type="match status" value="1"/>
</dbReference>
<dbReference type="Gene3D" id="2.60.120.1440">
    <property type="match status" value="1"/>
</dbReference>
<proteinExistence type="predicted"/>
<dbReference type="GO" id="GO:0016989">
    <property type="term" value="F:sigma factor antagonist activity"/>
    <property type="evidence" value="ECO:0007669"/>
    <property type="project" value="TreeGrafter"/>
</dbReference>
<gene>
    <name evidence="5" type="ORF">CP965_03410</name>
</gene>
<comment type="caution">
    <text evidence="5">The sequence shown here is derived from an EMBL/GenBank/DDBJ whole genome shotgun (WGS) entry which is preliminary data.</text>
</comment>
<dbReference type="PIRSF" id="PIRSF018266">
    <property type="entry name" value="FecR"/>
    <property type="match status" value="1"/>
</dbReference>
<sequence length="326" mass="38127">MNLKTQINEKANQWLMKEKEGLTLEEENQLNLWLENIHHRTAYDENKKLINECINLDNDFLKELEDEITKEEKEANLFYKSRYLIASIVIACLVVFSLFKVNNYYFKANFSQDYITANTKELNIKLPDNSTIDLDVKTQIEVKYYNTKRTVTLNSGKAMFSIAKDKEKPFLIKTGNIVIEVLGTKFEVVHLNNIIKINVLEGLVKVSHIYNSYGKMETLIQLKKADTLSLDENGKFLNHEELININEIANWKNDIIKFDKTTLKEASSLFERYSNKKMKFETYELSQLKISGKFSTLKYDTFLEAIELIYPIKIQKDNDVIKITQK</sequence>
<dbReference type="Proteomes" id="UP000289718">
    <property type="component" value="Unassembled WGS sequence"/>
</dbReference>
<dbReference type="Pfam" id="PF16344">
    <property type="entry name" value="FecR_C"/>
    <property type="match status" value="1"/>
</dbReference>